<evidence type="ECO:0000313" key="1">
    <source>
        <dbReference type="EMBL" id="CAK5016991.1"/>
    </source>
</evidence>
<reference evidence="1" key="1">
    <citation type="submission" date="2023-11" db="EMBL/GenBank/DDBJ databases">
        <authorList>
            <person name="Poullet M."/>
        </authorList>
    </citation>
    <scope>NUCLEOTIDE SEQUENCE</scope>
    <source>
        <strain evidence="1">E1834</strain>
    </source>
</reference>
<proteinExistence type="predicted"/>
<gene>
    <name evidence="1" type="ORF">MENTE1834_LOCUS3391</name>
</gene>
<keyword evidence="2" id="KW-1185">Reference proteome</keyword>
<dbReference type="Proteomes" id="UP001497535">
    <property type="component" value="Unassembled WGS sequence"/>
</dbReference>
<sequence>MREEQLTTKLKHFCVVFGRVQKECLCGENKLRLVVGCFVVMMQFVSYFFTFLYMQKFSFLISNFFL</sequence>
<dbReference type="EMBL" id="CAVMJV010000003">
    <property type="protein sequence ID" value="CAK5016991.1"/>
    <property type="molecule type" value="Genomic_DNA"/>
</dbReference>
<name>A0ACB0XTI4_MELEN</name>
<comment type="caution">
    <text evidence="1">The sequence shown here is derived from an EMBL/GenBank/DDBJ whole genome shotgun (WGS) entry which is preliminary data.</text>
</comment>
<protein>
    <submittedName>
        <fullName evidence="1">Uncharacterized protein</fullName>
    </submittedName>
</protein>
<accession>A0ACB0XTI4</accession>
<organism evidence="1 2">
    <name type="scientific">Meloidogyne enterolobii</name>
    <name type="common">Root-knot nematode worm</name>
    <name type="synonym">Meloidogyne mayaguensis</name>
    <dbReference type="NCBI Taxonomy" id="390850"/>
    <lineage>
        <taxon>Eukaryota</taxon>
        <taxon>Metazoa</taxon>
        <taxon>Ecdysozoa</taxon>
        <taxon>Nematoda</taxon>
        <taxon>Chromadorea</taxon>
        <taxon>Rhabditida</taxon>
        <taxon>Tylenchina</taxon>
        <taxon>Tylenchomorpha</taxon>
        <taxon>Tylenchoidea</taxon>
        <taxon>Meloidogynidae</taxon>
        <taxon>Meloidogyninae</taxon>
        <taxon>Meloidogyne</taxon>
    </lineage>
</organism>
<evidence type="ECO:0000313" key="2">
    <source>
        <dbReference type="Proteomes" id="UP001497535"/>
    </source>
</evidence>